<comment type="caution">
    <text evidence="1">The sequence shown here is derived from an EMBL/GenBank/DDBJ whole genome shotgun (WGS) entry which is preliminary data.</text>
</comment>
<dbReference type="AlphaFoldDB" id="A0AAE3RA92"/>
<reference evidence="1" key="1">
    <citation type="submission" date="2023-05" db="EMBL/GenBank/DDBJ databases">
        <authorList>
            <person name="Zhang X."/>
        </authorList>
    </citation>
    <scope>NUCLEOTIDE SEQUENCE</scope>
    <source>
        <strain evidence="1">BD1B2-1</strain>
    </source>
</reference>
<gene>
    <name evidence="1" type="ORF">QNI22_23485</name>
</gene>
<keyword evidence="2" id="KW-1185">Reference proteome</keyword>
<accession>A0AAE3RA92</accession>
<proteinExistence type="predicted"/>
<sequence>MKYYVYLLLILYSCTPKDQSKQDTLATAISNSPKPQLDFQKDKDFYQPGDTLHLVISFPAELYSQYSLTSIEAYNHPLPLDNNTAKMNFIVDCEIDPEMDMPTQNRIQKEIRFDVTYFNKQQKDSLYYMETVSYEVNCGGKL</sequence>
<protein>
    <submittedName>
        <fullName evidence="1">Uncharacterized protein</fullName>
    </submittedName>
</protein>
<dbReference type="EMBL" id="JASJOU010000009">
    <property type="protein sequence ID" value="MDJ1503647.1"/>
    <property type="molecule type" value="Genomic_DNA"/>
</dbReference>
<name>A0AAE3RA92_9BACT</name>
<evidence type="ECO:0000313" key="1">
    <source>
        <dbReference type="EMBL" id="MDJ1503647.1"/>
    </source>
</evidence>
<dbReference type="RefSeq" id="WP_314514263.1">
    <property type="nucleotide sequence ID" value="NZ_JASJOU010000009.1"/>
</dbReference>
<organism evidence="1 2">
    <name type="scientific">Xanthocytophaga agilis</name>
    <dbReference type="NCBI Taxonomy" id="3048010"/>
    <lineage>
        <taxon>Bacteria</taxon>
        <taxon>Pseudomonadati</taxon>
        <taxon>Bacteroidota</taxon>
        <taxon>Cytophagia</taxon>
        <taxon>Cytophagales</taxon>
        <taxon>Rhodocytophagaceae</taxon>
        <taxon>Xanthocytophaga</taxon>
    </lineage>
</organism>
<dbReference type="Proteomes" id="UP001232063">
    <property type="component" value="Unassembled WGS sequence"/>
</dbReference>
<evidence type="ECO:0000313" key="2">
    <source>
        <dbReference type="Proteomes" id="UP001232063"/>
    </source>
</evidence>